<dbReference type="Gene3D" id="2.30.170.20">
    <property type="entry name" value="Ribosomal protein L24e"/>
    <property type="match status" value="1"/>
</dbReference>
<feature type="compositionally biased region" description="Low complexity" evidence="6">
    <location>
        <begin position="139"/>
        <end position="162"/>
    </location>
</feature>
<dbReference type="FunFam" id="2.30.170.20:FF:000002">
    <property type="entry name" value="60S ribosomal protein L24"/>
    <property type="match status" value="1"/>
</dbReference>
<evidence type="ECO:0000256" key="2">
    <source>
        <dbReference type="ARBA" id="ARBA00022980"/>
    </source>
</evidence>
<evidence type="ECO:0000256" key="5">
    <source>
        <dbReference type="ARBA" id="ARBA00041213"/>
    </source>
</evidence>
<sequence length="162" mass="18306">FIMKIETCVFSGLKIYPGHGKRAVRADGKVNIFLNKKSVRFSGQKRNPRDVRWTVLYRRKHKKGTHAEEGTQKKRVKRTVQVASRAIGSTSLDAILALRNQTAEFRRAQREQAIKQAKEQNRKKVNKNAPPPKMDKKAVAASQKVKAPKQAKAPKPQVGGKR</sequence>
<dbReference type="GO" id="GO:0002181">
    <property type="term" value="P:cytoplasmic translation"/>
    <property type="evidence" value="ECO:0007669"/>
    <property type="project" value="TreeGrafter"/>
</dbReference>
<dbReference type="WBParaSite" id="TCONS_00006256.p1">
    <property type="protein sequence ID" value="TCONS_00006256.p1"/>
    <property type="gene ID" value="XLOC_004419"/>
</dbReference>
<dbReference type="Gene3D" id="6.10.250.1270">
    <property type="match status" value="1"/>
</dbReference>
<evidence type="ECO:0000259" key="7">
    <source>
        <dbReference type="Pfam" id="PF01246"/>
    </source>
</evidence>
<reference evidence="9" key="1">
    <citation type="submission" date="2024-02" db="UniProtKB">
        <authorList>
            <consortium name="WormBaseParasite"/>
        </authorList>
    </citation>
    <scope>IDENTIFICATION</scope>
</reference>
<evidence type="ECO:0000256" key="4">
    <source>
        <dbReference type="ARBA" id="ARBA00040612"/>
    </source>
</evidence>
<dbReference type="Pfam" id="PF01246">
    <property type="entry name" value="Ribosomal_L24e"/>
    <property type="match status" value="1"/>
</dbReference>
<organism evidence="8 9">
    <name type="scientific">Strongyloides stercoralis</name>
    <name type="common">Threadworm</name>
    <dbReference type="NCBI Taxonomy" id="6248"/>
    <lineage>
        <taxon>Eukaryota</taxon>
        <taxon>Metazoa</taxon>
        <taxon>Ecdysozoa</taxon>
        <taxon>Nematoda</taxon>
        <taxon>Chromadorea</taxon>
        <taxon>Rhabditida</taxon>
        <taxon>Tylenchina</taxon>
        <taxon>Panagrolaimomorpha</taxon>
        <taxon>Strongyloidoidea</taxon>
        <taxon>Strongyloididae</taxon>
        <taxon>Strongyloides</taxon>
    </lineage>
</organism>
<dbReference type="CDD" id="cd00472">
    <property type="entry name" value="Ribosomal_L24e_L24"/>
    <property type="match status" value="1"/>
</dbReference>
<dbReference type="InterPro" id="IPR000988">
    <property type="entry name" value="Ribosomal_eL24-rel_N"/>
</dbReference>
<keyword evidence="2" id="KW-0689">Ribosomal protein</keyword>
<dbReference type="PANTHER" id="PTHR10792">
    <property type="entry name" value="60S RIBOSOMAL PROTEIN L24"/>
    <property type="match status" value="1"/>
</dbReference>
<evidence type="ECO:0000313" key="8">
    <source>
        <dbReference type="Proteomes" id="UP000035681"/>
    </source>
</evidence>
<evidence type="ECO:0000256" key="1">
    <source>
        <dbReference type="ARBA" id="ARBA00005647"/>
    </source>
</evidence>
<comment type="similarity">
    <text evidence="1">Belongs to the eukaryotic ribosomal protein eL24 family.</text>
</comment>
<feature type="compositionally biased region" description="Basic and acidic residues" evidence="6">
    <location>
        <begin position="107"/>
        <end position="122"/>
    </location>
</feature>
<keyword evidence="3" id="KW-0687">Ribonucleoprotein</keyword>
<keyword evidence="8" id="KW-1185">Reference proteome</keyword>
<dbReference type="InterPro" id="IPR038630">
    <property type="entry name" value="L24e/L24_sf"/>
</dbReference>
<protein>
    <recommendedName>
        <fullName evidence="4">Large ribosomal subunit protein eL24</fullName>
    </recommendedName>
    <alternativeName>
        <fullName evidence="5">60S ribosomal protein L24</fullName>
    </alternativeName>
</protein>
<accession>A0AAF5D4G3</accession>
<dbReference type="PANTHER" id="PTHR10792:SF1">
    <property type="entry name" value="RIBOSOMAL PROTEIN L24"/>
    <property type="match status" value="1"/>
</dbReference>
<feature type="domain" description="Large ribosomal subunit protein eL24-related N-terminal" evidence="7">
    <location>
        <begin position="3"/>
        <end position="67"/>
    </location>
</feature>
<dbReference type="InterPro" id="IPR056366">
    <property type="entry name" value="Ribosomal_eL24"/>
</dbReference>
<dbReference type="GO" id="GO:0003735">
    <property type="term" value="F:structural constituent of ribosome"/>
    <property type="evidence" value="ECO:0007669"/>
    <property type="project" value="InterPro"/>
</dbReference>
<evidence type="ECO:0000256" key="6">
    <source>
        <dbReference type="SAM" id="MobiDB-lite"/>
    </source>
</evidence>
<dbReference type="AlphaFoldDB" id="A0AAF5D4G3"/>
<dbReference type="Proteomes" id="UP000035681">
    <property type="component" value="Unplaced"/>
</dbReference>
<proteinExistence type="inferred from homology"/>
<evidence type="ECO:0000313" key="9">
    <source>
        <dbReference type="WBParaSite" id="TCONS_00006256.p1"/>
    </source>
</evidence>
<dbReference type="GO" id="GO:0022625">
    <property type="term" value="C:cytosolic large ribosomal subunit"/>
    <property type="evidence" value="ECO:0007669"/>
    <property type="project" value="TreeGrafter"/>
</dbReference>
<name>A0AAF5D4G3_STRER</name>
<dbReference type="SUPFAM" id="SSF57716">
    <property type="entry name" value="Glucocorticoid receptor-like (DNA-binding domain)"/>
    <property type="match status" value="1"/>
</dbReference>
<evidence type="ECO:0000256" key="3">
    <source>
        <dbReference type="ARBA" id="ARBA00023274"/>
    </source>
</evidence>
<dbReference type="GO" id="GO:0003729">
    <property type="term" value="F:mRNA binding"/>
    <property type="evidence" value="ECO:0007669"/>
    <property type="project" value="TreeGrafter"/>
</dbReference>
<feature type="region of interest" description="Disordered" evidence="6">
    <location>
        <begin position="107"/>
        <end position="162"/>
    </location>
</feature>